<sequence>MIEEIADAGAAYFGCDESQEIIYSGRSIFLSNDLKTI</sequence>
<reference evidence="1 2" key="1">
    <citation type="submission" date="2015-01" db="EMBL/GenBank/DDBJ databases">
        <title>Genome Assembly of Bacillus badius MTCC 1458.</title>
        <authorList>
            <person name="Verma A."/>
            <person name="Khatri I."/>
            <person name="Mual P."/>
            <person name="Subramanian S."/>
            <person name="Krishnamurthi S."/>
        </authorList>
    </citation>
    <scope>NUCLEOTIDE SEQUENCE [LARGE SCALE GENOMIC DNA]</scope>
    <source>
        <strain evidence="1 2">MTCC 1458</strain>
    </source>
</reference>
<evidence type="ECO:0000313" key="1">
    <source>
        <dbReference type="EMBL" id="KIL78757.1"/>
    </source>
</evidence>
<protein>
    <submittedName>
        <fullName evidence="1">Uncharacterized protein</fullName>
    </submittedName>
</protein>
<keyword evidence="2" id="KW-1185">Reference proteome</keyword>
<name>A0ABR5AVJ4_BACBA</name>
<dbReference type="Proteomes" id="UP000031982">
    <property type="component" value="Unassembled WGS sequence"/>
</dbReference>
<comment type="caution">
    <text evidence="1">The sequence shown here is derived from an EMBL/GenBank/DDBJ whole genome shotgun (WGS) entry which is preliminary data.</text>
</comment>
<proteinExistence type="predicted"/>
<evidence type="ECO:0000313" key="2">
    <source>
        <dbReference type="Proteomes" id="UP000031982"/>
    </source>
</evidence>
<gene>
    <name evidence="1" type="ORF">SD77_4437</name>
</gene>
<dbReference type="EMBL" id="JXLP01000009">
    <property type="protein sequence ID" value="KIL78757.1"/>
    <property type="molecule type" value="Genomic_DNA"/>
</dbReference>
<organism evidence="1 2">
    <name type="scientific">Bacillus badius</name>
    <dbReference type="NCBI Taxonomy" id="1455"/>
    <lineage>
        <taxon>Bacteria</taxon>
        <taxon>Bacillati</taxon>
        <taxon>Bacillota</taxon>
        <taxon>Bacilli</taxon>
        <taxon>Bacillales</taxon>
        <taxon>Bacillaceae</taxon>
        <taxon>Pseudobacillus</taxon>
    </lineage>
</organism>
<accession>A0ABR5AVJ4</accession>